<keyword evidence="3" id="KW-1185">Reference proteome</keyword>
<keyword evidence="1" id="KW-1133">Transmembrane helix</keyword>
<evidence type="ECO:0000256" key="1">
    <source>
        <dbReference type="SAM" id="Phobius"/>
    </source>
</evidence>
<evidence type="ECO:0000313" key="3">
    <source>
        <dbReference type="Proteomes" id="UP000190105"/>
    </source>
</evidence>
<dbReference type="RefSeq" id="WP_078696108.1">
    <property type="nucleotide sequence ID" value="NZ_FUYH01000006.1"/>
</dbReference>
<keyword evidence="1" id="KW-0812">Transmembrane</keyword>
<gene>
    <name evidence="2" type="ORF">SAMN05443428_106118</name>
</gene>
<keyword evidence="1" id="KW-0472">Membrane</keyword>
<reference evidence="3" key="1">
    <citation type="submission" date="2017-02" db="EMBL/GenBank/DDBJ databases">
        <authorList>
            <person name="Varghese N."/>
            <person name="Submissions S."/>
        </authorList>
    </citation>
    <scope>NUCLEOTIDE SEQUENCE [LARGE SCALE GENOMIC DNA]</scope>
    <source>
        <strain evidence="3">USBA 833</strain>
    </source>
</reference>
<dbReference type="AlphaFoldDB" id="A0A1T4X7T6"/>
<dbReference type="InterPro" id="IPR010718">
    <property type="entry name" value="DUF1294"/>
</dbReference>
<dbReference type="Proteomes" id="UP000190105">
    <property type="component" value="Unassembled WGS sequence"/>
</dbReference>
<proteinExistence type="predicted"/>
<protein>
    <submittedName>
        <fullName evidence="2">Uncharacterized membrane protein YsdA, DUF1294 family</fullName>
    </submittedName>
</protein>
<feature type="transmembrane region" description="Helical" evidence="1">
    <location>
        <begin position="66"/>
        <end position="85"/>
    </location>
</feature>
<dbReference type="OrthoDB" id="1698854at2"/>
<feature type="transmembrane region" description="Helical" evidence="1">
    <location>
        <begin position="39"/>
        <end position="57"/>
    </location>
</feature>
<organism evidence="2 3">
    <name type="scientific">Caloramator quimbayensis</name>
    <dbReference type="NCBI Taxonomy" id="1147123"/>
    <lineage>
        <taxon>Bacteria</taxon>
        <taxon>Bacillati</taxon>
        <taxon>Bacillota</taxon>
        <taxon>Clostridia</taxon>
        <taxon>Eubacteriales</taxon>
        <taxon>Clostridiaceae</taxon>
        <taxon>Caloramator</taxon>
    </lineage>
</organism>
<accession>A0A1T4X7T6</accession>
<dbReference type="Pfam" id="PF06961">
    <property type="entry name" value="DUF1294"/>
    <property type="match status" value="1"/>
</dbReference>
<dbReference type="STRING" id="1147123.SAMN05443428_106118"/>
<sequence length="88" mass="10510">MKIIICYLFLINLYAFFIMYFDKTKSKKRQFRISEKKLFLTAILFGSIGIYAGMYFFRHKTKHKKFTIGIPSIILIQLFVFLKIIGKI</sequence>
<name>A0A1T4X7T6_9CLOT</name>
<dbReference type="EMBL" id="FUYH01000006">
    <property type="protein sequence ID" value="SKA85135.1"/>
    <property type="molecule type" value="Genomic_DNA"/>
</dbReference>
<evidence type="ECO:0000313" key="2">
    <source>
        <dbReference type="EMBL" id="SKA85135.1"/>
    </source>
</evidence>